<name>E4XNI8_OIKDI</name>
<organism evidence="1">
    <name type="scientific">Oikopleura dioica</name>
    <name type="common">Tunicate</name>
    <dbReference type="NCBI Taxonomy" id="34765"/>
    <lineage>
        <taxon>Eukaryota</taxon>
        <taxon>Metazoa</taxon>
        <taxon>Chordata</taxon>
        <taxon>Tunicata</taxon>
        <taxon>Appendicularia</taxon>
        <taxon>Copelata</taxon>
        <taxon>Oikopleuridae</taxon>
        <taxon>Oikopleura</taxon>
    </lineage>
</organism>
<reference evidence="1" key="1">
    <citation type="journal article" date="2010" name="Science">
        <title>Plasticity of animal genome architecture unmasked by rapid evolution of a pelagic tunicate.</title>
        <authorList>
            <person name="Denoeud F."/>
            <person name="Henriet S."/>
            <person name="Mungpakdee S."/>
            <person name="Aury J.M."/>
            <person name="Da Silva C."/>
            <person name="Brinkmann H."/>
            <person name="Mikhaleva J."/>
            <person name="Olsen L.C."/>
            <person name="Jubin C."/>
            <person name="Canestro C."/>
            <person name="Bouquet J.M."/>
            <person name="Danks G."/>
            <person name="Poulain J."/>
            <person name="Campsteijn C."/>
            <person name="Adamski M."/>
            <person name="Cross I."/>
            <person name="Yadetie F."/>
            <person name="Muffato M."/>
            <person name="Louis A."/>
            <person name="Butcher S."/>
            <person name="Tsagkogeorga G."/>
            <person name="Konrad A."/>
            <person name="Singh S."/>
            <person name="Jensen M.F."/>
            <person name="Cong E.H."/>
            <person name="Eikeseth-Otteraa H."/>
            <person name="Noel B."/>
            <person name="Anthouard V."/>
            <person name="Porcel B.M."/>
            <person name="Kachouri-Lafond R."/>
            <person name="Nishino A."/>
            <person name="Ugolini M."/>
            <person name="Chourrout P."/>
            <person name="Nishida H."/>
            <person name="Aasland R."/>
            <person name="Huzurbazar S."/>
            <person name="Westhof E."/>
            <person name="Delsuc F."/>
            <person name="Lehrach H."/>
            <person name="Reinhardt R."/>
            <person name="Weissenbach J."/>
            <person name="Roy S.W."/>
            <person name="Artiguenave F."/>
            <person name="Postlethwait J.H."/>
            <person name="Manak J.R."/>
            <person name="Thompson E.M."/>
            <person name="Jaillon O."/>
            <person name="Du Pasquier L."/>
            <person name="Boudinot P."/>
            <person name="Liberles D.A."/>
            <person name="Volff J.N."/>
            <person name="Philippe H."/>
            <person name="Lenhard B."/>
            <person name="Roest Crollius H."/>
            <person name="Wincker P."/>
            <person name="Chourrout D."/>
        </authorList>
    </citation>
    <scope>NUCLEOTIDE SEQUENCE [LARGE SCALE GENOMIC DNA]</scope>
</reference>
<dbReference type="Proteomes" id="UP000001307">
    <property type="component" value="Unassembled WGS sequence"/>
</dbReference>
<proteinExistence type="predicted"/>
<dbReference type="InParanoid" id="E4XNI8"/>
<sequence length="76" mass="8457">MKKIICVFATSPGQLSHVDSGGEARGCGVCLHFTERMFDLMGNHLCQECYGFSIQILKINYCRSYSVASIFSKISQ</sequence>
<gene>
    <name evidence="1" type="ORF">GSOID_T00015749001</name>
</gene>
<dbReference type="AlphaFoldDB" id="E4XNI8"/>
<evidence type="ECO:0000313" key="1">
    <source>
        <dbReference type="EMBL" id="CBY11426.1"/>
    </source>
</evidence>
<protein>
    <submittedName>
        <fullName evidence="1">Uncharacterized protein</fullName>
    </submittedName>
</protein>
<keyword evidence="2" id="KW-1185">Reference proteome</keyword>
<evidence type="ECO:0000313" key="2">
    <source>
        <dbReference type="Proteomes" id="UP000001307"/>
    </source>
</evidence>
<accession>E4XNI8</accession>
<dbReference type="EMBL" id="FN653084">
    <property type="protein sequence ID" value="CBY11426.1"/>
    <property type="molecule type" value="Genomic_DNA"/>
</dbReference>